<dbReference type="EMBL" id="BAABAA010000009">
    <property type="protein sequence ID" value="GAA3582252.1"/>
    <property type="molecule type" value="Genomic_DNA"/>
</dbReference>
<keyword evidence="3" id="KW-1185">Reference proteome</keyword>
<proteinExistence type="predicted"/>
<reference evidence="3" key="1">
    <citation type="journal article" date="2019" name="Int. J. Syst. Evol. Microbiol.">
        <title>The Global Catalogue of Microorganisms (GCM) 10K type strain sequencing project: providing services to taxonomists for standard genome sequencing and annotation.</title>
        <authorList>
            <consortium name="The Broad Institute Genomics Platform"/>
            <consortium name="The Broad Institute Genome Sequencing Center for Infectious Disease"/>
            <person name="Wu L."/>
            <person name="Ma J."/>
        </authorList>
    </citation>
    <scope>NUCLEOTIDE SEQUENCE [LARGE SCALE GENOMIC DNA]</scope>
    <source>
        <strain evidence="3">JCM 16928</strain>
    </source>
</reference>
<evidence type="ECO:0000313" key="2">
    <source>
        <dbReference type="EMBL" id="GAA3582252.1"/>
    </source>
</evidence>
<evidence type="ECO:0008006" key="4">
    <source>
        <dbReference type="Google" id="ProtNLM"/>
    </source>
</evidence>
<gene>
    <name evidence="2" type="ORF">GCM10022235_60810</name>
</gene>
<feature type="region of interest" description="Disordered" evidence="1">
    <location>
        <begin position="20"/>
        <end position="98"/>
    </location>
</feature>
<dbReference type="RefSeq" id="WP_344846304.1">
    <property type="nucleotide sequence ID" value="NZ_BAABAA010000009.1"/>
</dbReference>
<dbReference type="Proteomes" id="UP001501222">
    <property type="component" value="Unassembled WGS sequence"/>
</dbReference>
<accession>A0ABP6YGK4</accession>
<organism evidence="2 3">
    <name type="scientific">Kribbella ginsengisoli</name>
    <dbReference type="NCBI Taxonomy" id="363865"/>
    <lineage>
        <taxon>Bacteria</taxon>
        <taxon>Bacillati</taxon>
        <taxon>Actinomycetota</taxon>
        <taxon>Actinomycetes</taxon>
        <taxon>Propionibacteriales</taxon>
        <taxon>Kribbellaceae</taxon>
        <taxon>Kribbella</taxon>
    </lineage>
</organism>
<evidence type="ECO:0000313" key="3">
    <source>
        <dbReference type="Proteomes" id="UP001501222"/>
    </source>
</evidence>
<feature type="compositionally biased region" description="Polar residues" evidence="1">
    <location>
        <begin position="37"/>
        <end position="49"/>
    </location>
</feature>
<evidence type="ECO:0000256" key="1">
    <source>
        <dbReference type="SAM" id="MobiDB-lite"/>
    </source>
</evidence>
<dbReference type="PROSITE" id="PS51257">
    <property type="entry name" value="PROKAR_LIPOPROTEIN"/>
    <property type="match status" value="1"/>
</dbReference>
<protein>
    <recommendedName>
        <fullName evidence="4">Lipoprotein</fullName>
    </recommendedName>
</protein>
<feature type="compositionally biased region" description="Basic and acidic residues" evidence="1">
    <location>
        <begin position="65"/>
        <end position="81"/>
    </location>
</feature>
<comment type="caution">
    <text evidence="2">The sequence shown here is derived from an EMBL/GenBank/DDBJ whole genome shotgun (WGS) entry which is preliminary data.</text>
</comment>
<name>A0ABP6YGK4_9ACTN</name>
<sequence>MKIRVTLAVLVLGGLTLLTGCGDKDTSKAAAPPPATSRPQTTEPQSEDTPTAPESEESKPAASGDAKEFCKKLASKAEDMGTGKQASELSDDQLQKVKETIEDLAEDAPADLKPSLEAMLPLYDKAKAGTLPVEDQKKAAAASLKYVEWLSTNCDPADFGH</sequence>